<dbReference type="Proteomes" id="UP000823388">
    <property type="component" value="Chromosome 9K"/>
</dbReference>
<dbReference type="InterPro" id="IPR004328">
    <property type="entry name" value="BRO1_dom"/>
</dbReference>
<dbReference type="EMBL" id="CM029053">
    <property type="protein sequence ID" value="KAG2548159.1"/>
    <property type="molecule type" value="Genomic_DNA"/>
</dbReference>
<sequence>MHSLFRRAKAPAAASPPAPMPMLSFPGKKALRFEGDTSAAERDADLAVLMHARAHVVLASESARAGAAEAAAALRTYLRVIYASNILAGPGQQKLCFAWRDDAVAGDESDGRKAKAKAAAVGQGQGQTQRHTSLATEWAVALVALAAELARAAAAEDRRGADGIRRACGALCDAAGALRAAAGPRTTDACLAAFERLVLVQALECYFELAVAGGKPPALRSKIAQQVSHDYHEVFISLGSLEQQQQPPPPIDKSWAPHVQAKAAYFQAEANLQRVRALREQGPGSVGEAVARLRLAVSVLDAAAGKAGPLGKKSSSSSSSTAAALAPLRDAAARLRKEVEAELAAAENDNCHVYFERVPAADALKELPALPEPLVRATAVEKVLREADGEAALANGGAATIGH</sequence>
<evidence type="ECO:0000313" key="4">
    <source>
        <dbReference type="Proteomes" id="UP000823388"/>
    </source>
</evidence>
<dbReference type="PROSITE" id="PS51180">
    <property type="entry name" value="BRO1"/>
    <property type="match status" value="1"/>
</dbReference>
<evidence type="ECO:0000313" key="3">
    <source>
        <dbReference type="EMBL" id="KAG2548159.1"/>
    </source>
</evidence>
<accession>A0A8T0NIT2</accession>
<dbReference type="Pfam" id="PF03097">
    <property type="entry name" value="BRO1"/>
    <property type="match status" value="1"/>
</dbReference>
<keyword evidence="4" id="KW-1185">Reference proteome</keyword>
<dbReference type="PANTHER" id="PTHR23030:SF43">
    <property type="entry name" value="BRO1 DOMAIN-CONTAINING PROTEIN"/>
    <property type="match status" value="1"/>
</dbReference>
<dbReference type="Gene3D" id="1.25.40.280">
    <property type="entry name" value="alix/aip1 like domains"/>
    <property type="match status" value="1"/>
</dbReference>
<dbReference type="InterPro" id="IPR038499">
    <property type="entry name" value="BRO1_sf"/>
</dbReference>
<evidence type="ECO:0000259" key="2">
    <source>
        <dbReference type="PROSITE" id="PS51180"/>
    </source>
</evidence>
<name>A0A8T0NIT2_PANVG</name>
<dbReference type="AlphaFoldDB" id="A0A8T0NIT2"/>
<feature type="region of interest" description="Disordered" evidence="1">
    <location>
        <begin position="1"/>
        <end position="21"/>
    </location>
</feature>
<dbReference type="SMART" id="SM01041">
    <property type="entry name" value="BRO1"/>
    <property type="match status" value="1"/>
</dbReference>
<evidence type="ECO:0000256" key="1">
    <source>
        <dbReference type="SAM" id="MobiDB-lite"/>
    </source>
</evidence>
<gene>
    <name evidence="3" type="ORF">PVAP13_9KG149100</name>
</gene>
<protein>
    <recommendedName>
        <fullName evidence="2">BRO1 domain-containing protein</fullName>
    </recommendedName>
</protein>
<comment type="caution">
    <text evidence="3">The sequence shown here is derived from an EMBL/GenBank/DDBJ whole genome shotgun (WGS) entry which is preliminary data.</text>
</comment>
<dbReference type="GO" id="GO:0043328">
    <property type="term" value="P:protein transport to vacuole involved in ubiquitin-dependent protein catabolic process via the multivesicular body sorting pathway"/>
    <property type="evidence" value="ECO:0007669"/>
    <property type="project" value="TreeGrafter"/>
</dbReference>
<feature type="domain" description="BRO1" evidence="2">
    <location>
        <begin position="1"/>
        <end position="403"/>
    </location>
</feature>
<dbReference type="GO" id="GO:0005768">
    <property type="term" value="C:endosome"/>
    <property type="evidence" value="ECO:0007669"/>
    <property type="project" value="TreeGrafter"/>
</dbReference>
<proteinExistence type="predicted"/>
<dbReference type="PANTHER" id="PTHR23030">
    <property type="entry name" value="PCD6 INTERACTING PROTEIN-RELATED"/>
    <property type="match status" value="1"/>
</dbReference>
<organism evidence="3 4">
    <name type="scientific">Panicum virgatum</name>
    <name type="common">Blackwell switchgrass</name>
    <dbReference type="NCBI Taxonomy" id="38727"/>
    <lineage>
        <taxon>Eukaryota</taxon>
        <taxon>Viridiplantae</taxon>
        <taxon>Streptophyta</taxon>
        <taxon>Embryophyta</taxon>
        <taxon>Tracheophyta</taxon>
        <taxon>Spermatophyta</taxon>
        <taxon>Magnoliopsida</taxon>
        <taxon>Liliopsida</taxon>
        <taxon>Poales</taxon>
        <taxon>Poaceae</taxon>
        <taxon>PACMAD clade</taxon>
        <taxon>Panicoideae</taxon>
        <taxon>Panicodae</taxon>
        <taxon>Paniceae</taxon>
        <taxon>Panicinae</taxon>
        <taxon>Panicum</taxon>
        <taxon>Panicum sect. Hiantes</taxon>
    </lineage>
</organism>
<dbReference type="OrthoDB" id="64867at2759"/>
<reference evidence="3" key="1">
    <citation type="submission" date="2020-05" db="EMBL/GenBank/DDBJ databases">
        <title>WGS assembly of Panicum virgatum.</title>
        <authorList>
            <person name="Lovell J.T."/>
            <person name="Jenkins J."/>
            <person name="Shu S."/>
            <person name="Juenger T.E."/>
            <person name="Schmutz J."/>
        </authorList>
    </citation>
    <scope>NUCLEOTIDE SEQUENCE</scope>
    <source>
        <strain evidence="3">AP13</strain>
    </source>
</reference>